<dbReference type="RefSeq" id="XP_005785413.1">
    <property type="nucleotide sequence ID" value="XM_005785356.1"/>
</dbReference>
<dbReference type="HOGENOM" id="CLU_1268950_0_0_1"/>
<evidence type="ECO:0000313" key="2">
    <source>
        <dbReference type="Proteomes" id="UP000013827"/>
    </source>
</evidence>
<sequence length="218" mass="23891">MRCLLESDVHRAKEDLVIKVLGTLHEGSIPFEPADDQVAGWIRLAVSLMRLYPNVPPEPYGQHDTVVFHALCVIEVLAGRAFCAARDRRRAHFFDVDAVVPEAVQVIVELALETLSYDSGPFCPELSMVAFAVRPIAILERSDELCELALKALCSLALTDGAAVVAADAVRIAMHVLSHPHLPQAWEWAVCLLSILASDGHGVHETTRATRRFAGRVI</sequence>
<dbReference type="KEGG" id="ehx:EMIHUDRAFT_230166"/>
<dbReference type="PaxDb" id="2903-EOD05004"/>
<accession>A0A0D3KB49</accession>
<dbReference type="EnsemblProtists" id="EOD05004">
    <property type="protein sequence ID" value="EOD05004"/>
    <property type="gene ID" value="EMIHUDRAFT_220482"/>
</dbReference>
<proteinExistence type="predicted"/>
<keyword evidence="2" id="KW-1185">Reference proteome</keyword>
<organism evidence="1 2">
    <name type="scientific">Emiliania huxleyi (strain CCMP1516)</name>
    <dbReference type="NCBI Taxonomy" id="280463"/>
    <lineage>
        <taxon>Eukaryota</taxon>
        <taxon>Haptista</taxon>
        <taxon>Haptophyta</taxon>
        <taxon>Prymnesiophyceae</taxon>
        <taxon>Isochrysidales</taxon>
        <taxon>Noelaerhabdaceae</taxon>
        <taxon>Emiliania</taxon>
    </lineage>
</organism>
<reference evidence="1" key="2">
    <citation type="submission" date="2024-10" db="UniProtKB">
        <authorList>
            <consortium name="EnsemblProtists"/>
        </authorList>
    </citation>
    <scope>IDENTIFICATION</scope>
</reference>
<reference evidence="2" key="1">
    <citation type="journal article" date="2013" name="Nature">
        <title>Pan genome of the phytoplankton Emiliania underpins its global distribution.</title>
        <authorList>
            <person name="Read B.A."/>
            <person name="Kegel J."/>
            <person name="Klute M.J."/>
            <person name="Kuo A."/>
            <person name="Lefebvre S.C."/>
            <person name="Maumus F."/>
            <person name="Mayer C."/>
            <person name="Miller J."/>
            <person name="Monier A."/>
            <person name="Salamov A."/>
            <person name="Young J."/>
            <person name="Aguilar M."/>
            <person name="Claverie J.M."/>
            <person name="Frickenhaus S."/>
            <person name="Gonzalez K."/>
            <person name="Herman E.K."/>
            <person name="Lin Y.C."/>
            <person name="Napier J."/>
            <person name="Ogata H."/>
            <person name="Sarno A.F."/>
            <person name="Shmutz J."/>
            <person name="Schroeder D."/>
            <person name="de Vargas C."/>
            <person name="Verret F."/>
            <person name="von Dassow P."/>
            <person name="Valentin K."/>
            <person name="Van de Peer Y."/>
            <person name="Wheeler G."/>
            <person name="Dacks J.B."/>
            <person name="Delwiche C.F."/>
            <person name="Dyhrman S.T."/>
            <person name="Glockner G."/>
            <person name="John U."/>
            <person name="Richards T."/>
            <person name="Worden A.Z."/>
            <person name="Zhang X."/>
            <person name="Grigoriev I.V."/>
            <person name="Allen A.E."/>
            <person name="Bidle K."/>
            <person name="Borodovsky M."/>
            <person name="Bowler C."/>
            <person name="Brownlee C."/>
            <person name="Cock J.M."/>
            <person name="Elias M."/>
            <person name="Gladyshev V.N."/>
            <person name="Groth M."/>
            <person name="Guda C."/>
            <person name="Hadaegh A."/>
            <person name="Iglesias-Rodriguez M.D."/>
            <person name="Jenkins J."/>
            <person name="Jones B.M."/>
            <person name="Lawson T."/>
            <person name="Leese F."/>
            <person name="Lindquist E."/>
            <person name="Lobanov A."/>
            <person name="Lomsadze A."/>
            <person name="Malik S.B."/>
            <person name="Marsh M.E."/>
            <person name="Mackinder L."/>
            <person name="Mock T."/>
            <person name="Mueller-Roeber B."/>
            <person name="Pagarete A."/>
            <person name="Parker M."/>
            <person name="Probert I."/>
            <person name="Quesneville H."/>
            <person name="Raines C."/>
            <person name="Rensing S.A."/>
            <person name="Riano-Pachon D.M."/>
            <person name="Richier S."/>
            <person name="Rokitta S."/>
            <person name="Shiraiwa Y."/>
            <person name="Soanes D.M."/>
            <person name="van der Giezen M."/>
            <person name="Wahlund T.M."/>
            <person name="Williams B."/>
            <person name="Wilson W."/>
            <person name="Wolfe G."/>
            <person name="Wurch L.L."/>
        </authorList>
    </citation>
    <scope>NUCLEOTIDE SEQUENCE</scope>
</reference>
<dbReference type="Gene3D" id="1.25.10.10">
    <property type="entry name" value="Leucine-rich Repeat Variant"/>
    <property type="match status" value="1"/>
</dbReference>
<protein>
    <submittedName>
        <fullName evidence="1">Uncharacterized protein</fullName>
    </submittedName>
</protein>
<name>A0A0D3KB49_EMIH1</name>
<dbReference type="RefSeq" id="XP_005757433.1">
    <property type="nucleotide sequence ID" value="XM_005757376.1"/>
</dbReference>
<dbReference type="InterPro" id="IPR011989">
    <property type="entry name" value="ARM-like"/>
</dbReference>
<dbReference type="Proteomes" id="UP000013827">
    <property type="component" value="Unassembled WGS sequence"/>
</dbReference>
<dbReference type="GeneID" id="17251176"/>
<dbReference type="GeneID" id="17278257"/>
<dbReference type="KEGG" id="ehx:EMIHUDRAFT_220482"/>
<dbReference type="AlphaFoldDB" id="A0A0D3KB49"/>
<evidence type="ECO:0000313" key="1">
    <source>
        <dbReference type="EnsemblProtists" id="EOD32984"/>
    </source>
</evidence>
<dbReference type="EnsemblProtists" id="EOD32984">
    <property type="protein sequence ID" value="EOD32984"/>
    <property type="gene ID" value="EMIHUDRAFT_230166"/>
</dbReference>